<evidence type="ECO:0000256" key="1">
    <source>
        <dbReference type="SAM" id="MobiDB-lite"/>
    </source>
</evidence>
<name>A0ABM0MQL9_SACKO</name>
<dbReference type="RefSeq" id="XP_006822310.1">
    <property type="nucleotide sequence ID" value="XM_006822247.1"/>
</dbReference>
<dbReference type="Pfam" id="PF02368">
    <property type="entry name" value="Big_2"/>
    <property type="match status" value="1"/>
</dbReference>
<reference evidence="11" key="1">
    <citation type="submission" date="2025-08" db="UniProtKB">
        <authorList>
            <consortium name="RefSeq"/>
        </authorList>
    </citation>
    <scope>IDENTIFICATION</scope>
    <source>
        <tissue evidence="11">Testes</tissue>
    </source>
</reference>
<feature type="domain" description="BIG2" evidence="3">
    <location>
        <begin position="390"/>
        <end position="455"/>
    </location>
</feature>
<feature type="region of interest" description="Disordered" evidence="1">
    <location>
        <begin position="1170"/>
        <end position="1224"/>
    </location>
</feature>
<protein>
    <submittedName>
        <fullName evidence="11">Nuclear pore membrane glycoprotein 210-like</fullName>
    </submittedName>
</protein>
<dbReference type="InterPro" id="IPR057586">
    <property type="entry name" value="Ig_NUP210_16th"/>
</dbReference>
<dbReference type="Proteomes" id="UP000694865">
    <property type="component" value="Unplaced"/>
</dbReference>
<dbReference type="Pfam" id="PF26184">
    <property type="entry name" value="Ig_NUP210_8th"/>
    <property type="match status" value="1"/>
</dbReference>
<accession>A0ABM0MQL9</accession>
<feature type="domain" description="NUP210 Ig-like" evidence="5">
    <location>
        <begin position="682"/>
        <end position="784"/>
    </location>
</feature>
<keyword evidence="2" id="KW-1133">Transmembrane helix</keyword>
<dbReference type="Pfam" id="PF22957">
    <property type="entry name" value="NUP210_Ig"/>
    <property type="match status" value="1"/>
</dbReference>
<dbReference type="InterPro" id="IPR055095">
    <property type="entry name" value="NUP210_Ig_C"/>
</dbReference>
<evidence type="ECO:0000259" key="6">
    <source>
        <dbReference type="Pfam" id="PF22962"/>
    </source>
</evidence>
<dbReference type="PANTHER" id="PTHR23019:SF0">
    <property type="entry name" value="NUCLEAR PORE MEMBRANE GLYCOPROTEIN 210"/>
    <property type="match status" value="1"/>
</dbReference>
<dbReference type="InterPro" id="IPR045197">
    <property type="entry name" value="NUP210-like"/>
</dbReference>
<evidence type="ECO:0000313" key="11">
    <source>
        <dbReference type="RefSeq" id="XP_006822310.1"/>
    </source>
</evidence>
<dbReference type="InterPro" id="IPR058779">
    <property type="entry name" value="Ig_NUP210_13th"/>
</dbReference>
<feature type="transmembrane region" description="Helical" evidence="2">
    <location>
        <begin position="1127"/>
        <end position="1148"/>
    </location>
</feature>
<keyword evidence="10" id="KW-1185">Reference proteome</keyword>
<gene>
    <name evidence="11" type="primary">LOC102803547</name>
</gene>
<feature type="domain" description="NUP210 C-terminal Ig-like" evidence="4">
    <location>
        <begin position="872"/>
        <end position="1035"/>
    </location>
</feature>
<evidence type="ECO:0000256" key="2">
    <source>
        <dbReference type="SAM" id="Phobius"/>
    </source>
</evidence>
<proteinExistence type="predicted"/>
<evidence type="ECO:0000259" key="8">
    <source>
        <dbReference type="Pfam" id="PF25354"/>
    </source>
</evidence>
<dbReference type="InterPro" id="IPR056899">
    <property type="entry name" value="Ig_NUP210_9th"/>
</dbReference>
<dbReference type="Pfam" id="PF22962">
    <property type="entry name" value="Ig_NUP210_7th"/>
    <property type="match status" value="1"/>
</dbReference>
<dbReference type="InterPro" id="IPR055094">
    <property type="entry name" value="NUP210_Ig15"/>
</dbReference>
<evidence type="ECO:0000259" key="7">
    <source>
        <dbReference type="Pfam" id="PF24902"/>
    </source>
</evidence>
<keyword evidence="2" id="KW-0812">Transmembrane</keyword>
<dbReference type="Pfam" id="PF26181">
    <property type="entry name" value="Ig_NUP210_13th"/>
    <property type="match status" value="1"/>
</dbReference>
<evidence type="ECO:0000259" key="4">
    <source>
        <dbReference type="Pfam" id="PF22957"/>
    </source>
</evidence>
<keyword evidence="2" id="KW-0472">Membrane</keyword>
<feature type="domain" description="NUP210 Ig-like" evidence="6">
    <location>
        <begin position="13"/>
        <end position="58"/>
    </location>
</feature>
<dbReference type="Pfam" id="PF25354">
    <property type="entry name" value="Ig_NUP210_16th"/>
    <property type="match status" value="1"/>
</dbReference>
<evidence type="ECO:0000313" key="10">
    <source>
        <dbReference type="Proteomes" id="UP000694865"/>
    </source>
</evidence>
<evidence type="ECO:0000259" key="5">
    <source>
        <dbReference type="Pfam" id="PF22959"/>
    </source>
</evidence>
<organism evidence="10 11">
    <name type="scientific">Saccoglossus kowalevskii</name>
    <name type="common">Acorn worm</name>
    <dbReference type="NCBI Taxonomy" id="10224"/>
    <lineage>
        <taxon>Eukaryota</taxon>
        <taxon>Metazoa</taxon>
        <taxon>Hemichordata</taxon>
        <taxon>Enteropneusta</taxon>
        <taxon>Harrimaniidae</taxon>
        <taxon>Saccoglossus</taxon>
    </lineage>
</organism>
<feature type="domain" description="NUP210 Ig-like" evidence="8">
    <location>
        <begin position="788"/>
        <end position="858"/>
    </location>
</feature>
<dbReference type="Pfam" id="PF22959">
    <property type="entry name" value="Ig_NUP210_15th"/>
    <property type="match status" value="1"/>
</dbReference>
<dbReference type="PANTHER" id="PTHR23019">
    <property type="entry name" value="NUCLEAR PORE MEMBRANE GLYCOPROTEIN GP210-RELATED"/>
    <property type="match status" value="1"/>
</dbReference>
<dbReference type="InterPro" id="IPR003343">
    <property type="entry name" value="Big_2"/>
</dbReference>
<dbReference type="Pfam" id="PF24902">
    <property type="entry name" value="Ig_NUP210_9th"/>
    <property type="match status" value="1"/>
</dbReference>
<dbReference type="GeneID" id="102803547"/>
<evidence type="ECO:0000259" key="9">
    <source>
        <dbReference type="Pfam" id="PF26181"/>
    </source>
</evidence>
<sequence>MLKLTHLKGYGPTKNYHLFHAVCLDFGEKMLKVIVGNNPTSKNHFPATTNTTIRISCAKPTSLHLIPVIKQPVLEKPCPITPDSHSQIPVHHSQNLEIIVVVADNNGHNFDNFSSLIVTWETSDKSLAGFVDPVTLVTDEDGDYPGSKSLRAVQNAVLTAKLGLVSVTATIVGYDTKLLRARSINLAPKIIPTISKSLELILVKDALITPSTISIFNHPSSMVSLIVSGGSGYFYIESSQQNIAQIKYLEKKKEIQVTPQFDGSVVITANDLCLYSPTHAVSHVYISGVNLIEVRVVDKVEINKDITASVRVLDSKNKPLQQRYFELMGLKPHPSSNIITVRHDTEHSYDEFTAYYIIHGMSLGRTSLSFVASLKNGQTVSSRPKDIQVFPSLRLNPRNVTLIIGAVFQVHSFGGPQPQSHIEYSIDDKNIANINGSGLIEALSLGHTRINGKAQGFDTETGETVVYSQDQIDVYVVRLTAINVYAPLSRLETAAEMPVYAIGVNEHQTPFTFGHAIPGLKFYWTVSNVDVITLSTVYHKIGIDSSDENNFGMRLHAINPGQATVRLKVTISQSGHNQILDDMVLIDEVQIEVFAKLSLIHPDTCSSMLLMSHNTQTQIKTNRDGSARVSYSLLNLFDGEPVITIDSMGYVNSRSLTGQTSVLITSHEEFGINQTAVVLVKVKPVSYLAINCEMAVTTMERKLYSFPVGISLFFTISFHDDLGEKFHSTNSELNFRINRFDLLQVNQGLENGTFVARATSSGNTIFKVWDKNSPHIADYVNVPVDSVITPKDSSHITVGDIVCFNSPLVKLDGQRGHWNSMDGSILFVDFHSGVGIATRPGTTTVYQNLTDNFVTHTEITVHAVQDISIDDTAVMYVSNLPKDEPYKIPVVLGEMSNNVKGDNCSQEILQSMYNRLTLHSVPFQCIIKFDNNADIRAQDLFGVTTAFDVKNGQYYCSISQMQMLHSLQLLSTIDSTLQLSVSVLRQDNQPLIKSRIVSLPFLPAFYISQSDITISNKHPQTELVVHGIKKVLDTVQVLCNDSSVVEVKTGVDVGASKRYPITLLDTVSPLRQGSVSVHIEVTSTLTGQSQLLPVKIPLMGTDEKHEPVKLAGWARVVQIIANNYQSWLYHIMIVLATIGALFIGYHFLVAPRYYHSAALNRSGVFLQPGQGSPPPYMATPPHSHGSPIRSPYYGDIPSMSPSRRKSPKLWSTGVHHPDRSDSFH</sequence>
<feature type="compositionally biased region" description="Basic and acidic residues" evidence="1">
    <location>
        <begin position="1215"/>
        <end position="1224"/>
    </location>
</feature>
<dbReference type="Pfam" id="PF26183">
    <property type="entry name" value="Ig_NUP210_14th"/>
    <property type="match status" value="1"/>
</dbReference>
<evidence type="ECO:0000259" key="3">
    <source>
        <dbReference type="Pfam" id="PF02368"/>
    </source>
</evidence>
<dbReference type="InterPro" id="IPR055099">
    <property type="entry name" value="Ig_NUP210_7th"/>
</dbReference>
<feature type="domain" description="NUP210 Ig-like" evidence="7">
    <location>
        <begin position="208"/>
        <end position="286"/>
    </location>
</feature>
<feature type="domain" description="NUP210 Ig-like" evidence="9">
    <location>
        <begin position="479"/>
        <end position="593"/>
    </location>
</feature>